<dbReference type="RefSeq" id="WP_153448428.1">
    <property type="nucleotide sequence ID" value="NZ_CP045700.1"/>
</dbReference>
<dbReference type="PANTHER" id="PTHR32114">
    <property type="entry name" value="ABC TRANSPORTER ABCH.3"/>
    <property type="match status" value="1"/>
</dbReference>
<dbReference type="EMBL" id="CP045700">
    <property type="protein sequence ID" value="QGA66294.1"/>
    <property type="molecule type" value="Genomic_DNA"/>
</dbReference>
<protein>
    <submittedName>
        <fullName evidence="3">AAA family ATPase</fullName>
    </submittedName>
</protein>
<proteinExistence type="predicted"/>
<feature type="coiled-coil region" evidence="1">
    <location>
        <begin position="895"/>
        <end position="957"/>
    </location>
</feature>
<reference evidence="3 4" key="1">
    <citation type="submission" date="2019-10" db="EMBL/GenBank/DDBJ databases">
        <title>Vibrio sp. nov., isolated from Coralline algae surface.</title>
        <authorList>
            <person name="Geng Y."/>
            <person name="Zhang X."/>
        </authorList>
    </citation>
    <scope>NUCLEOTIDE SEQUENCE [LARGE SCALE GENOMIC DNA]</scope>
    <source>
        <strain evidence="3 4">SM1977</strain>
    </source>
</reference>
<feature type="coiled-coil region" evidence="1">
    <location>
        <begin position="622"/>
        <end position="677"/>
    </location>
</feature>
<evidence type="ECO:0000256" key="1">
    <source>
        <dbReference type="SAM" id="Coils"/>
    </source>
</evidence>
<sequence>MKILSLRFSNLNSLKGDWKIDFTQSPFAENGLFAITGSTGAGKTTMLDAICLALYHQTPRLGLISTSSNEIMTRGTAECLSEVEFEVKGIAYRAFWSMRRSRGKADGNLQSAVVELAEVASGKILASQIKRKDSVMKLLTGLDFSRFTKSMMLSQGQFAAFLNAKESERAELLEELTGTEIYGDISEKVHEHFTAAKQQLSELESQAKGVQLLTEEQISHLTLEGEQLSNQINLDKKQLQEWQQHLQWWQQHDKLQQAKLNAENAMTDALTAKQLAQTELSLLANSEPAEKLRMPFQLWQESRQHKIQTDQQLASKKKQHLEQEVSQLNAQQQAEQVNSQLQSLKQQHQDLLTLVDEKVQPLDNEIMHAQTQQKEQQNLLSQQALQLSETKKQAQKLEQQQQNTQQQCQVSQTYLHQHANDQAIAQYIHAWQLQVGHIAQNDHKMATLTQKINTEQDQQLQLKQRCAQVEMQLNQQQTDVHGKNALYQAALQEWQIETENKHDEQDKLQQLEAQLTLKSQQQQQVFQLNVIQQSWLKLSAQNQAIAPRLTEQGTQLDQLTEQCTTLRESYKTKDDLIKSYTQLIDQDTHFSDYRAQLSQGKACPLCGGLDHPLIQSGQALSRSQLSINKEQAEQEKQQIESQGILARTQLDSVRRHIDELSKQQAQSAQDIADLEQQWVEKINRACVGLDSLLSEINQPEKIKQLEHQLPREIDDLMHRIHQYKKIEKQVSTSKEALVSSERLLERSQSDVATLKLQQQTQQSQIEDSVLQKQNLASESSNIYQALCRQWQALGYALPQAEAGESTVPHSVMADWLSDKQQAAQQWQKHHETNTDLQNQLVRLQEQISNAASTLQDKQVTVDKMQHTQLEASNKLDHLRLQRRAVFDDKLVMDEKRHSQIALEQAEKQCHQAQRLFQQLNTQQQTLSAEIDTIAQQLQQLESRYQQRESEWQQQLQQSPFDTQQQFEAALLTTEDRKKLLVLQKDITNRIERQTALVDNATSQYQQIMQLEQAKQWLSVSPNSVEQNIQSLSDNIEQKSHRAGQVEHEIESDVQRRAGQQSLFEKIESMRSTYDDWQYLHSLIGSKSGDKFRKFAQGLTLDNLVYLANKQLNRLHGRYLLQRSGLAMAEEATSSNLLSIEGLALSVVDTWQGDTIRDTKTLSGGESFLVSLALALALSDLVSHKTSIDSLFLDEGFGTLDADTLDMALNALDNLNASGKMIGVISHIDAMKERIPVQIKVHKKSGLGISELDQNYRHHTQTQDKEMA</sequence>
<dbReference type="SUPFAM" id="SSF52540">
    <property type="entry name" value="P-loop containing nucleoside triphosphate hydrolases"/>
    <property type="match status" value="2"/>
</dbReference>
<dbReference type="PANTHER" id="PTHR32114:SF2">
    <property type="entry name" value="ABC TRANSPORTER ABCH.3"/>
    <property type="match status" value="1"/>
</dbReference>
<evidence type="ECO:0000259" key="2">
    <source>
        <dbReference type="Pfam" id="PF13476"/>
    </source>
</evidence>
<dbReference type="Proteomes" id="UP000348942">
    <property type="component" value="Chromosome 2"/>
</dbReference>
<keyword evidence="1" id="KW-0175">Coiled coil</keyword>
<feature type="coiled-coil region" evidence="1">
    <location>
        <begin position="311"/>
        <end position="354"/>
    </location>
</feature>
<dbReference type="Gene3D" id="3.40.50.300">
    <property type="entry name" value="P-loop containing nucleotide triphosphate hydrolases"/>
    <property type="match status" value="2"/>
</dbReference>
<gene>
    <name evidence="3" type="ORF">GFB47_12715</name>
</gene>
<evidence type="ECO:0000313" key="4">
    <source>
        <dbReference type="Proteomes" id="UP000348942"/>
    </source>
</evidence>
<dbReference type="AlphaFoldDB" id="A0A5Q0THE4"/>
<dbReference type="GO" id="GO:0006302">
    <property type="term" value="P:double-strand break repair"/>
    <property type="evidence" value="ECO:0007669"/>
    <property type="project" value="InterPro"/>
</dbReference>
<dbReference type="Pfam" id="PF13558">
    <property type="entry name" value="SbcC_Walker_B"/>
    <property type="match status" value="1"/>
</dbReference>
<name>A0A5Q0THE4_9VIBR</name>
<feature type="coiled-coil region" evidence="1">
    <location>
        <begin position="380"/>
        <end position="407"/>
    </location>
</feature>
<dbReference type="InterPro" id="IPR027417">
    <property type="entry name" value="P-loop_NTPase"/>
</dbReference>
<feature type="domain" description="Rad50/SbcC-type AAA" evidence="2">
    <location>
        <begin position="5"/>
        <end position="216"/>
    </location>
</feature>
<dbReference type="Pfam" id="PF13476">
    <property type="entry name" value="AAA_23"/>
    <property type="match status" value="1"/>
</dbReference>
<keyword evidence="4" id="KW-1185">Reference proteome</keyword>
<accession>A0A5Q0THE4</accession>
<dbReference type="InterPro" id="IPR038729">
    <property type="entry name" value="Rad50/SbcC_AAA"/>
</dbReference>
<evidence type="ECO:0000313" key="3">
    <source>
        <dbReference type="EMBL" id="QGA66294.1"/>
    </source>
</evidence>
<dbReference type="GO" id="GO:0016887">
    <property type="term" value="F:ATP hydrolysis activity"/>
    <property type="evidence" value="ECO:0007669"/>
    <property type="project" value="InterPro"/>
</dbReference>
<organism evidence="3 4">
    <name type="scientific">Vibrio algicola</name>
    <dbReference type="NCBI Taxonomy" id="2662262"/>
    <lineage>
        <taxon>Bacteria</taxon>
        <taxon>Pseudomonadati</taxon>
        <taxon>Pseudomonadota</taxon>
        <taxon>Gammaproteobacteria</taxon>
        <taxon>Vibrionales</taxon>
        <taxon>Vibrionaceae</taxon>
        <taxon>Vibrio</taxon>
    </lineage>
</organism>